<protein>
    <submittedName>
        <fullName evidence="1">Uncharacterized protein</fullName>
    </submittedName>
</protein>
<gene>
    <name evidence="1" type="ordered locus">TERTU_0457</name>
</gene>
<reference evidence="1 2" key="1">
    <citation type="journal article" date="2009" name="PLoS ONE">
        <title>The complete genome of Teredinibacter turnerae T7901: an intracellular endosymbiont of marine wood-boring bivalves (shipworms).</title>
        <authorList>
            <person name="Yang J.C."/>
            <person name="Madupu R."/>
            <person name="Durkin A.S."/>
            <person name="Ekborg N.A."/>
            <person name="Pedamallu C.S."/>
            <person name="Hostetler J.B."/>
            <person name="Radune D."/>
            <person name="Toms B.S."/>
            <person name="Henrissat B."/>
            <person name="Coutinho P.M."/>
            <person name="Schwarz S."/>
            <person name="Field L."/>
            <person name="Trindade-Silva A.E."/>
            <person name="Soares C.A.G."/>
            <person name="Elshahawi S."/>
            <person name="Hanora A."/>
            <person name="Schmidt E.W."/>
            <person name="Haygood M.G."/>
            <person name="Posfai J."/>
            <person name="Benner J."/>
            <person name="Madinger C."/>
            <person name="Nove J."/>
            <person name="Anton B."/>
            <person name="Chaudhary K."/>
            <person name="Foster J."/>
            <person name="Holman A."/>
            <person name="Kumar S."/>
            <person name="Lessard P.A."/>
            <person name="Luyten Y.A."/>
            <person name="Slatko B."/>
            <person name="Wood N."/>
            <person name="Wu B."/>
            <person name="Teplitski M."/>
            <person name="Mougous J.D."/>
            <person name="Ward N."/>
            <person name="Eisen J.A."/>
            <person name="Badger J.H."/>
            <person name="Distel D.L."/>
        </authorList>
    </citation>
    <scope>NUCLEOTIDE SEQUENCE [LARGE SCALE GENOMIC DNA]</scope>
    <source>
        <strain evidence="2">ATCC 39867 / T7901</strain>
    </source>
</reference>
<organism evidence="1 2">
    <name type="scientific">Teredinibacter turnerae (strain ATCC 39867 / T7901)</name>
    <dbReference type="NCBI Taxonomy" id="377629"/>
    <lineage>
        <taxon>Bacteria</taxon>
        <taxon>Pseudomonadati</taxon>
        <taxon>Pseudomonadota</taxon>
        <taxon>Gammaproteobacteria</taxon>
        <taxon>Cellvibrionales</taxon>
        <taxon>Cellvibrionaceae</taxon>
        <taxon>Teredinibacter</taxon>
    </lineage>
</organism>
<proteinExistence type="predicted"/>
<accession>C5BMW8</accession>
<dbReference type="HOGENOM" id="CLU_3349713_0_0_6"/>
<name>C5BMW8_TERTT</name>
<keyword evidence="2" id="KW-1185">Reference proteome</keyword>
<dbReference type="KEGG" id="ttu:TERTU_0457"/>
<sequence length="37" mass="4074">MLNRDLFLANPLTFSHLEPRNLAEGSPFARGPSSFLG</sequence>
<evidence type="ECO:0000313" key="2">
    <source>
        <dbReference type="Proteomes" id="UP000009080"/>
    </source>
</evidence>
<evidence type="ECO:0000313" key="1">
    <source>
        <dbReference type="EMBL" id="ACR11576.1"/>
    </source>
</evidence>
<dbReference type="STRING" id="377629.TERTU_0457"/>
<dbReference type="EMBL" id="CP001614">
    <property type="protein sequence ID" value="ACR11576.1"/>
    <property type="molecule type" value="Genomic_DNA"/>
</dbReference>
<dbReference type="AlphaFoldDB" id="C5BMW8"/>
<dbReference type="Proteomes" id="UP000009080">
    <property type="component" value="Chromosome"/>
</dbReference>